<name>A0ABZ1BBJ9_9ACTN</name>
<accession>A0ABZ1BBJ9</accession>
<sequence length="86" mass="8802">MVDPLVDVVAAADLGQVLGPGVPHAAGVGVAQPVVEQRLQRGEVGTEEGLVPAVLTGQHVGHEVVGHCQQRPEVMLDTVARAGVRA</sequence>
<protein>
    <submittedName>
        <fullName evidence="1">Uncharacterized protein</fullName>
    </submittedName>
</protein>
<dbReference type="Proteomes" id="UP001324287">
    <property type="component" value="Chromosome"/>
</dbReference>
<gene>
    <name evidence="1" type="ORF">U6N30_15800</name>
</gene>
<proteinExistence type="predicted"/>
<evidence type="ECO:0000313" key="2">
    <source>
        <dbReference type="Proteomes" id="UP001324287"/>
    </source>
</evidence>
<dbReference type="EMBL" id="CP141261">
    <property type="protein sequence ID" value="WRL66715.1"/>
    <property type="molecule type" value="Genomic_DNA"/>
</dbReference>
<evidence type="ECO:0000313" key="1">
    <source>
        <dbReference type="EMBL" id="WRL66715.1"/>
    </source>
</evidence>
<organism evidence="1 2">
    <name type="scientific">Blastococcus brunescens</name>
    <dbReference type="NCBI Taxonomy" id="1564165"/>
    <lineage>
        <taxon>Bacteria</taxon>
        <taxon>Bacillati</taxon>
        <taxon>Actinomycetota</taxon>
        <taxon>Actinomycetes</taxon>
        <taxon>Geodermatophilales</taxon>
        <taxon>Geodermatophilaceae</taxon>
        <taxon>Blastococcus</taxon>
    </lineage>
</organism>
<reference evidence="1 2" key="1">
    <citation type="submission" date="2023-12" db="EMBL/GenBank/DDBJ databases">
        <title>Blastococcus brunescens sp. nov., an actonobacterium isolated from sandstone collected in sahara desert.</title>
        <authorList>
            <person name="Gtari M."/>
            <person name="Ghodhbane F."/>
        </authorList>
    </citation>
    <scope>NUCLEOTIDE SEQUENCE [LARGE SCALE GENOMIC DNA]</scope>
    <source>
        <strain evidence="1 2">BMG 8361</strain>
    </source>
</reference>
<keyword evidence="2" id="KW-1185">Reference proteome</keyword>